<sequence>MTSPEVNGAAPANGPSTSANGQTPAPSLPQLQVIDDNQQFNAATSDAIANTFRLSEAGFDYNVLAVFGSQSTGKSTLLNKLFGTGFAVMDSAQRRQTTKGIWLSRPVSHPLLIMDVEGADGRERGEQQDFERRTALFSLAVAEVVVVNMWEHQVGLYQGANMGLLKTVFDVNVQLFAARGSPKTLLVFVIRDHLGVTPLDALKRTLMDDLERIWEGLNKPPAVGEAPLEEFFDLDFIGLPHKYNAPEAFDTACDNLRQRFLEPSTPGFLFKKTYHKKLPPADGFPHYAKVIWEKILTAKDLDLPTQQQLLAQYRCDEIAATARKEFGEKAADWTGKVEGGKVVETLGKDMGVTKTGSLATYDASASRYHPSVYQRKRLELVDALDAQCKVLYVKQLQNLAKRALQQFKQELQSRLAAARSDFSENLKEAENGVLEAFEKSSEASKLAETDWSHEDILSAVREDIRELADNAKKDELERTVTGAEKRIANEISETVISLLNKVKDGMWADLWQAFRRISSTELEKLDQKATNFDVPHDEAKALQARLQNSAWEALRYKVLEETSDARILQRLRQQFELRFRYDAKGIPRVWKPEDDIDGAYEKAKHETEGLVDFLGRIDISLEEVAAFFSDLTIEESSLQLLSLARLDDIRERFARDIETLYTDAKRSVINMTAVLPPWAVIAMAVLGWNEFTTVLSSPAYFISFLVVGLLGWFLYSAGLLGTVQNMAVAAGKQAWKPVQTQLEATGLEMSVITERAKSAASIAKKFLEEGPGEEDGGSDGKSSSGKVSPGGWDTVDTTTSVGNRTASAGSTSFKAGMTEPVKR</sequence>
<accession>A0A138ZZ08</accession>
<keyword evidence="5 8" id="KW-1133">Transmembrane helix</keyword>
<dbReference type="PANTHER" id="PTHR45923">
    <property type="entry name" value="PROTEIN SEY1"/>
    <property type="match status" value="1"/>
</dbReference>
<dbReference type="GO" id="GO:0005789">
    <property type="term" value="C:endoplasmic reticulum membrane"/>
    <property type="evidence" value="ECO:0007669"/>
    <property type="project" value="UniProtKB-SubCell"/>
</dbReference>
<dbReference type="FunFam" id="3.40.50.300:FF:000727">
    <property type="entry name" value="Protein SEY1 homolog"/>
    <property type="match status" value="1"/>
</dbReference>
<evidence type="ECO:0000256" key="5">
    <source>
        <dbReference type="ARBA" id="ARBA00022989"/>
    </source>
</evidence>
<dbReference type="CDD" id="cd01851">
    <property type="entry name" value="GBP"/>
    <property type="match status" value="1"/>
</dbReference>
<keyword evidence="7 8" id="KW-0472">Membrane</keyword>
<feature type="compositionally biased region" description="Polar residues" evidence="9">
    <location>
        <begin position="14"/>
        <end position="25"/>
    </location>
</feature>
<dbReference type="SUPFAM" id="SSF52540">
    <property type="entry name" value="P-loop containing nucleoside triphosphate hydrolases"/>
    <property type="match status" value="1"/>
</dbReference>
<feature type="topological domain" description="Cytoplasmic" evidence="8">
    <location>
        <begin position="720"/>
        <end position="823"/>
    </location>
</feature>
<gene>
    <name evidence="8" type="primary">SEY1</name>
    <name evidence="12" type="ORF">M427DRAFT_38498</name>
</gene>
<dbReference type="InterPro" id="IPR046758">
    <property type="entry name" value="Sey1/RHD3-like_3HB"/>
</dbReference>
<feature type="topological domain" description="Lumenal" evidence="8">
    <location>
        <begin position="696"/>
        <end position="698"/>
    </location>
</feature>
<comment type="subcellular location">
    <subcellularLocation>
        <location evidence="8">Endoplasmic reticulum membrane</location>
        <topology evidence="8">Multi-pass membrane protein</topology>
    </subcellularLocation>
    <text evidence="8">Enriched in the cortical ER. Concentrated in punctae along the ER tubules.</text>
</comment>
<evidence type="ECO:0000313" key="12">
    <source>
        <dbReference type="EMBL" id="KXS09730.1"/>
    </source>
</evidence>
<evidence type="ECO:0000256" key="7">
    <source>
        <dbReference type="ARBA" id="ARBA00023136"/>
    </source>
</evidence>
<keyword evidence="4 8" id="KW-0256">Endoplasmic reticulum</keyword>
<keyword evidence="3 8" id="KW-0378">Hydrolase</keyword>
<evidence type="ECO:0000256" key="10">
    <source>
        <dbReference type="SAM" id="Phobius"/>
    </source>
</evidence>
<feature type="binding site" evidence="8">
    <location>
        <begin position="68"/>
        <end position="75"/>
    </location>
    <ligand>
        <name>GTP</name>
        <dbReference type="ChEBI" id="CHEBI:37565"/>
    </ligand>
</feature>
<evidence type="ECO:0000256" key="6">
    <source>
        <dbReference type="ARBA" id="ARBA00023134"/>
    </source>
</evidence>
<keyword evidence="2 8" id="KW-0547">Nucleotide-binding</keyword>
<dbReference type="HAMAP" id="MF_03109">
    <property type="entry name" value="Sey1"/>
    <property type="match status" value="1"/>
</dbReference>
<keyword evidence="8" id="KW-0175">Coiled coil</keyword>
<evidence type="ECO:0000256" key="3">
    <source>
        <dbReference type="ARBA" id="ARBA00022801"/>
    </source>
</evidence>
<dbReference type="GO" id="GO:0003924">
    <property type="term" value="F:GTPase activity"/>
    <property type="evidence" value="ECO:0007669"/>
    <property type="project" value="UniProtKB-UniRule"/>
</dbReference>
<evidence type="ECO:0000259" key="11">
    <source>
        <dbReference type="PROSITE" id="PS51715"/>
    </source>
</evidence>
<feature type="compositionally biased region" description="Polar residues" evidence="9">
    <location>
        <begin position="795"/>
        <end position="813"/>
    </location>
</feature>
<feature type="region of interest" description="Disordered" evidence="9">
    <location>
        <begin position="1"/>
        <end position="29"/>
    </location>
</feature>
<evidence type="ECO:0000256" key="2">
    <source>
        <dbReference type="ARBA" id="ARBA00022741"/>
    </source>
</evidence>
<keyword evidence="1 8" id="KW-0812">Transmembrane</keyword>
<evidence type="ECO:0000256" key="9">
    <source>
        <dbReference type="SAM" id="MobiDB-lite"/>
    </source>
</evidence>
<dbReference type="GO" id="GO:0016320">
    <property type="term" value="P:endoplasmic reticulum membrane fusion"/>
    <property type="evidence" value="ECO:0007669"/>
    <property type="project" value="EnsemblFungi"/>
</dbReference>
<dbReference type="InterPro" id="IPR030386">
    <property type="entry name" value="G_GB1_RHD3_dom"/>
</dbReference>
<feature type="domain" description="GB1/RHD3-type G" evidence="11">
    <location>
        <begin position="58"/>
        <end position="274"/>
    </location>
</feature>
<evidence type="ECO:0000256" key="4">
    <source>
        <dbReference type="ARBA" id="ARBA00022824"/>
    </source>
</evidence>
<dbReference type="Gene3D" id="3.40.50.300">
    <property type="entry name" value="P-loop containing nucleotide triphosphate hydrolases"/>
    <property type="match status" value="1"/>
</dbReference>
<feature type="coiled-coil region" evidence="8">
    <location>
        <begin position="457"/>
        <end position="493"/>
    </location>
</feature>
<name>A0A138ZZ08_GONPJ</name>
<feature type="region of interest" description="Disordered" evidence="9">
    <location>
        <begin position="768"/>
        <end position="823"/>
    </location>
</feature>
<feature type="coiled-coil region" evidence="8">
    <location>
        <begin position="393"/>
        <end position="421"/>
    </location>
</feature>
<dbReference type="InterPro" id="IPR008803">
    <property type="entry name" value="RHD3/Sey1"/>
</dbReference>
<dbReference type="PANTHER" id="PTHR45923:SF2">
    <property type="entry name" value="PROTEIN SEY1"/>
    <property type="match status" value="1"/>
</dbReference>
<proteinExistence type="inferred from homology"/>
<dbReference type="GO" id="GO:0048309">
    <property type="term" value="P:endoplasmic reticulum inheritance"/>
    <property type="evidence" value="ECO:0007669"/>
    <property type="project" value="EnsemblFungi"/>
</dbReference>
<evidence type="ECO:0000256" key="1">
    <source>
        <dbReference type="ARBA" id="ARBA00022692"/>
    </source>
</evidence>
<dbReference type="Proteomes" id="UP000070544">
    <property type="component" value="Unassembled WGS sequence"/>
</dbReference>
<keyword evidence="13" id="KW-1185">Reference proteome</keyword>
<dbReference type="STRING" id="1344416.A0A138ZZ08"/>
<comment type="similarity">
    <text evidence="8">Belongs to the TRAFAC class dynamin-like GTPase superfamily. GB1/RHD3 GTPase family. RHD3 subfamily.</text>
</comment>
<feature type="compositionally biased region" description="Low complexity" evidence="9">
    <location>
        <begin position="780"/>
        <end position="791"/>
    </location>
</feature>
<protein>
    <submittedName>
        <fullName evidence="12">Root hair defective 3 GTP-binding protein</fullName>
    </submittedName>
</protein>
<evidence type="ECO:0000313" key="13">
    <source>
        <dbReference type="Proteomes" id="UP000070544"/>
    </source>
</evidence>
<feature type="topological domain" description="Cytoplasmic" evidence="8">
    <location>
        <begin position="1"/>
        <end position="674"/>
    </location>
</feature>
<feature type="transmembrane region" description="Helical" evidence="10">
    <location>
        <begin position="700"/>
        <end position="723"/>
    </location>
</feature>
<dbReference type="PROSITE" id="PS51715">
    <property type="entry name" value="G_GB1_RHD3"/>
    <property type="match status" value="1"/>
</dbReference>
<dbReference type="OMA" id="PIIKMTE"/>
<dbReference type="AlphaFoldDB" id="A0A138ZZ08"/>
<evidence type="ECO:0000256" key="8">
    <source>
        <dbReference type="HAMAP-Rule" id="MF_03109"/>
    </source>
</evidence>
<dbReference type="Pfam" id="PF20428">
    <property type="entry name" value="Sey1_3HB"/>
    <property type="match status" value="2"/>
</dbReference>
<keyword evidence="6 8" id="KW-0342">GTP-binding</keyword>
<dbReference type="EMBL" id="KQ965852">
    <property type="protein sequence ID" value="KXS09730.1"/>
    <property type="molecule type" value="Genomic_DNA"/>
</dbReference>
<dbReference type="OrthoDB" id="1597724at2759"/>
<dbReference type="InterPro" id="IPR027417">
    <property type="entry name" value="P-loop_NTPase"/>
</dbReference>
<organism evidence="12 13">
    <name type="scientific">Gonapodya prolifera (strain JEL478)</name>
    <name type="common">Monoblepharis prolifera</name>
    <dbReference type="NCBI Taxonomy" id="1344416"/>
    <lineage>
        <taxon>Eukaryota</taxon>
        <taxon>Fungi</taxon>
        <taxon>Fungi incertae sedis</taxon>
        <taxon>Chytridiomycota</taxon>
        <taxon>Chytridiomycota incertae sedis</taxon>
        <taxon>Monoblepharidomycetes</taxon>
        <taxon>Monoblepharidales</taxon>
        <taxon>Gonapodyaceae</taxon>
        <taxon>Gonapodya</taxon>
    </lineage>
</organism>
<reference evidence="12 13" key="1">
    <citation type="journal article" date="2015" name="Genome Biol. Evol.">
        <title>Phylogenomic analyses indicate that early fungi evolved digesting cell walls of algal ancestors of land plants.</title>
        <authorList>
            <person name="Chang Y."/>
            <person name="Wang S."/>
            <person name="Sekimoto S."/>
            <person name="Aerts A.L."/>
            <person name="Choi C."/>
            <person name="Clum A."/>
            <person name="LaButti K.M."/>
            <person name="Lindquist E.A."/>
            <person name="Yee Ngan C."/>
            <person name="Ohm R.A."/>
            <person name="Salamov A.A."/>
            <person name="Grigoriev I.V."/>
            <person name="Spatafora J.W."/>
            <person name="Berbee M.L."/>
        </authorList>
    </citation>
    <scope>NUCLEOTIDE SEQUENCE [LARGE SCALE GENOMIC DNA]</scope>
    <source>
        <strain evidence="12 13">JEL478</strain>
    </source>
</reference>
<dbReference type="GO" id="GO:0032541">
    <property type="term" value="C:cortical endoplasmic reticulum"/>
    <property type="evidence" value="ECO:0007669"/>
    <property type="project" value="EnsemblFungi"/>
</dbReference>
<dbReference type="Pfam" id="PF05879">
    <property type="entry name" value="RHD3_GTPase"/>
    <property type="match status" value="1"/>
</dbReference>
<dbReference type="GO" id="GO:0005525">
    <property type="term" value="F:GTP binding"/>
    <property type="evidence" value="ECO:0007669"/>
    <property type="project" value="UniProtKB-UniRule"/>
</dbReference>